<dbReference type="RefSeq" id="WP_013674772.1">
    <property type="nucleotide sequence ID" value="NZ_BAABKS010000079.1"/>
</dbReference>
<sequence>MTIIDTPSWPALLERQHGMASLAQLRDCGVSWSAVVARTKAGRWRRHLPRVYATFTGPPPREARVSGALLYGGARAVLSHRTAAEEWGLLRHEDGPIHLTVPYGTSAVSQPGLVVVHRSRAFGHIVVASDPPRTSLGDTVIDLAAAEGDVMEARRTLVALLTTGRVGPDHLRQRLLERPPRRHRRVLADAVALVRDGVHSALEELYASDVEAAHGLPAGRRQTPTSVDGFTLYEDVTYDHAGADVTIRLDGRTHLADGTAFRDRRRDNAAELAGRARLVYGWKDLSSDPCAAAREVATVLIRRGWPGRPTRCARCA</sequence>
<evidence type="ECO:0000313" key="2">
    <source>
        <dbReference type="Proteomes" id="UP001597182"/>
    </source>
</evidence>
<dbReference type="Proteomes" id="UP001597182">
    <property type="component" value="Unassembled WGS sequence"/>
</dbReference>
<protein>
    <recommendedName>
        <fullName evidence="3">Transcriptional regulator, AbiEi antitoxin, Type IV TA system</fullName>
    </recommendedName>
</protein>
<reference evidence="2" key="1">
    <citation type="journal article" date="2019" name="Int. J. Syst. Evol. Microbiol.">
        <title>The Global Catalogue of Microorganisms (GCM) 10K type strain sequencing project: providing services to taxonomists for standard genome sequencing and annotation.</title>
        <authorList>
            <consortium name="The Broad Institute Genomics Platform"/>
            <consortium name="The Broad Institute Genome Sequencing Center for Infectious Disease"/>
            <person name="Wu L."/>
            <person name="Ma J."/>
        </authorList>
    </citation>
    <scope>NUCLEOTIDE SEQUENCE [LARGE SCALE GENOMIC DNA]</scope>
    <source>
        <strain evidence="2">CCUG 49018</strain>
    </source>
</reference>
<comment type="caution">
    <text evidence="1">The sequence shown here is derived from an EMBL/GenBank/DDBJ whole genome shotgun (WGS) entry which is preliminary data.</text>
</comment>
<evidence type="ECO:0008006" key="3">
    <source>
        <dbReference type="Google" id="ProtNLM"/>
    </source>
</evidence>
<evidence type="ECO:0000313" key="1">
    <source>
        <dbReference type="EMBL" id="MFD1232900.1"/>
    </source>
</evidence>
<gene>
    <name evidence="1" type="ORF">ACFQ34_06345</name>
</gene>
<dbReference type="EMBL" id="JBHTMB010000042">
    <property type="protein sequence ID" value="MFD1232900.1"/>
    <property type="molecule type" value="Genomic_DNA"/>
</dbReference>
<keyword evidence="2" id="KW-1185">Reference proteome</keyword>
<proteinExistence type="predicted"/>
<name>A0ABW3VDW0_9PSEU</name>
<organism evidence="1 2">
    <name type="scientific">Pseudonocardia benzenivorans</name>
    <dbReference type="NCBI Taxonomy" id="228005"/>
    <lineage>
        <taxon>Bacteria</taxon>
        <taxon>Bacillati</taxon>
        <taxon>Actinomycetota</taxon>
        <taxon>Actinomycetes</taxon>
        <taxon>Pseudonocardiales</taxon>
        <taxon>Pseudonocardiaceae</taxon>
        <taxon>Pseudonocardia</taxon>
    </lineage>
</organism>
<accession>A0ABW3VDW0</accession>